<dbReference type="Proteomes" id="UP000887565">
    <property type="component" value="Unplaced"/>
</dbReference>
<evidence type="ECO:0000313" key="1">
    <source>
        <dbReference type="Proteomes" id="UP000887565"/>
    </source>
</evidence>
<evidence type="ECO:0000313" key="2">
    <source>
        <dbReference type="WBParaSite" id="nRc.2.0.1.t48205-RA"/>
    </source>
</evidence>
<dbReference type="WBParaSite" id="nRc.2.0.1.t48205-RA">
    <property type="protein sequence ID" value="nRc.2.0.1.t48205-RA"/>
    <property type="gene ID" value="nRc.2.0.1.g48205"/>
</dbReference>
<organism evidence="1 2">
    <name type="scientific">Romanomermis culicivorax</name>
    <name type="common">Nematode worm</name>
    <dbReference type="NCBI Taxonomy" id="13658"/>
    <lineage>
        <taxon>Eukaryota</taxon>
        <taxon>Metazoa</taxon>
        <taxon>Ecdysozoa</taxon>
        <taxon>Nematoda</taxon>
        <taxon>Enoplea</taxon>
        <taxon>Dorylaimia</taxon>
        <taxon>Mermithida</taxon>
        <taxon>Mermithoidea</taxon>
        <taxon>Mermithidae</taxon>
        <taxon>Romanomermis</taxon>
    </lineage>
</organism>
<dbReference type="AlphaFoldDB" id="A0A915LAQ1"/>
<sequence length="146" mass="16594">MKLRKASKVKLGDCLFVKFQDSITEMKILQIQKRLCRGAYAPLTQSELGTERLQETFRLTTKDSSYVHIYSKKIQINNLEALPDKFDFSNDNTIRKSGMTGVKEIRDKRTRSLSSVLLIRMGPTAQLASGSSGDLFLLNEYQLTII</sequence>
<protein>
    <submittedName>
        <fullName evidence="2">Uncharacterized protein</fullName>
    </submittedName>
</protein>
<name>A0A915LAQ1_ROMCU</name>
<keyword evidence="1" id="KW-1185">Reference proteome</keyword>
<reference evidence="2" key="1">
    <citation type="submission" date="2022-11" db="UniProtKB">
        <authorList>
            <consortium name="WormBaseParasite"/>
        </authorList>
    </citation>
    <scope>IDENTIFICATION</scope>
</reference>
<accession>A0A915LAQ1</accession>
<proteinExistence type="predicted"/>